<accession>A0A9W9PIZ2</accession>
<dbReference type="Proteomes" id="UP001150941">
    <property type="component" value="Unassembled WGS sequence"/>
</dbReference>
<dbReference type="AlphaFoldDB" id="A0A9W9PIZ2"/>
<reference evidence="1" key="2">
    <citation type="journal article" date="2023" name="IMA Fungus">
        <title>Comparative genomic study of the Penicillium genus elucidates a diverse pangenome and 15 lateral gene transfer events.</title>
        <authorList>
            <person name="Petersen C."/>
            <person name="Sorensen T."/>
            <person name="Nielsen M.R."/>
            <person name="Sondergaard T.E."/>
            <person name="Sorensen J.L."/>
            <person name="Fitzpatrick D.A."/>
            <person name="Frisvad J.C."/>
            <person name="Nielsen K.L."/>
        </authorList>
    </citation>
    <scope>NUCLEOTIDE SEQUENCE</scope>
    <source>
        <strain evidence="1">IBT 19713</strain>
    </source>
</reference>
<protein>
    <submittedName>
        <fullName evidence="1">Uncharacterized protein</fullName>
    </submittedName>
</protein>
<name>A0A9W9PIZ2_9EURO</name>
<proteinExistence type="predicted"/>
<dbReference type="RefSeq" id="XP_058335104.1">
    <property type="nucleotide sequence ID" value="XM_058471963.1"/>
</dbReference>
<dbReference type="EMBL" id="JAPQKS010000002">
    <property type="protein sequence ID" value="KAJ5247683.1"/>
    <property type="molecule type" value="Genomic_DNA"/>
</dbReference>
<keyword evidence="2" id="KW-1185">Reference proteome</keyword>
<evidence type="ECO:0000313" key="2">
    <source>
        <dbReference type="Proteomes" id="UP001150941"/>
    </source>
</evidence>
<sequence length="262" mass="29181">MDFLLARPGFQDPDTGEMVYVDSACEIFHKLLGFPEQHETIRGSPNKSGNVPCTHVYGLGYPYRRTWHYDNKNGTKLFFWNEAGPVTYIYSNGKPMFQNPAPSLGRPVFDANVTIPMDEKIGLPKHANQQGIDFTNVESKWSIASAMGGIHEVVADSIAHFYPPDWGSQPINTVLKIRMPSRSGTIFTFEDGMVSRYPRDTPIPPKLNILSTGQVYMGESEMDTDATRVVEKGEKQGEEPKAKIIETEKQAVKIGCTSCSAQ</sequence>
<comment type="caution">
    <text evidence="1">The sequence shown here is derived from an EMBL/GenBank/DDBJ whole genome shotgun (WGS) entry which is preliminary data.</text>
</comment>
<reference evidence="1" key="1">
    <citation type="submission" date="2022-11" db="EMBL/GenBank/DDBJ databases">
        <authorList>
            <person name="Petersen C."/>
        </authorList>
    </citation>
    <scope>NUCLEOTIDE SEQUENCE</scope>
    <source>
        <strain evidence="1">IBT 19713</strain>
    </source>
</reference>
<organism evidence="1 2">
    <name type="scientific">Penicillium chermesinum</name>
    <dbReference type="NCBI Taxonomy" id="63820"/>
    <lineage>
        <taxon>Eukaryota</taxon>
        <taxon>Fungi</taxon>
        <taxon>Dikarya</taxon>
        <taxon>Ascomycota</taxon>
        <taxon>Pezizomycotina</taxon>
        <taxon>Eurotiomycetes</taxon>
        <taxon>Eurotiomycetidae</taxon>
        <taxon>Eurotiales</taxon>
        <taxon>Aspergillaceae</taxon>
        <taxon>Penicillium</taxon>
    </lineage>
</organism>
<evidence type="ECO:0000313" key="1">
    <source>
        <dbReference type="EMBL" id="KAJ5247683.1"/>
    </source>
</evidence>
<dbReference type="GeneID" id="83199266"/>
<gene>
    <name evidence="1" type="ORF">N7468_002666</name>
</gene>